<dbReference type="GO" id="GO:0016579">
    <property type="term" value="P:protein deubiquitination"/>
    <property type="evidence" value="ECO:0007669"/>
    <property type="project" value="TreeGrafter"/>
</dbReference>
<dbReference type="Proteomes" id="UP000076863">
    <property type="component" value="Unassembled WGS sequence"/>
</dbReference>
<proteinExistence type="predicted"/>
<dbReference type="InterPro" id="IPR003323">
    <property type="entry name" value="OTU_dom"/>
</dbReference>
<dbReference type="PANTHER" id="PTHR12419:SF10">
    <property type="entry name" value="DEUBIQUITINASE OTUD6B"/>
    <property type="match status" value="1"/>
</dbReference>
<dbReference type="InterPro" id="IPR038765">
    <property type="entry name" value="Papain-like_cys_pep_sf"/>
</dbReference>
<dbReference type="PROSITE" id="PS50802">
    <property type="entry name" value="OTU"/>
    <property type="match status" value="1"/>
</dbReference>
<dbReference type="CDD" id="cd22762">
    <property type="entry name" value="OTU_fungi_OTU2-like"/>
    <property type="match status" value="1"/>
</dbReference>
<dbReference type="SUPFAM" id="SSF54001">
    <property type="entry name" value="Cysteine proteinases"/>
    <property type="match status" value="1"/>
</dbReference>
<dbReference type="InterPro" id="IPR050704">
    <property type="entry name" value="Peptidase_C85-like"/>
</dbReference>
<evidence type="ECO:0000259" key="3">
    <source>
        <dbReference type="PROSITE" id="PS50802"/>
    </source>
</evidence>
<feature type="region of interest" description="Disordered" evidence="2">
    <location>
        <begin position="173"/>
        <end position="220"/>
    </location>
</feature>
<dbReference type="GO" id="GO:0004843">
    <property type="term" value="F:cysteine-type deubiquitinase activity"/>
    <property type="evidence" value="ECO:0007669"/>
    <property type="project" value="TreeGrafter"/>
</dbReference>
<keyword evidence="1" id="KW-0175">Coiled coil</keyword>
<dbReference type="AlphaFoldDB" id="A0A166WAM8"/>
<sequence>MCDIDPTRRKTRHDDLLKLRLYHFYHQRVLQAAGCYLYGLPSEPHLTRRSSFPRLHRFAQPPPDDEPFATAPPRTRMEAETVEQAQARHRKELKDLQGRITNKKKNATKKTRKAVNDDCEQLERALREQQAAEIAALNGEMLADDATDEGEETQLGADQALSQQVEAELNLATEEGTDRVDNTQQQQQQQSGKKRNRQKERLARRAADQAAAMTKAEMEASTMTNHRAIENAYMKKKMEAEGLVEQDIAPDGHCLFSAVADQLQTQLSIPLGGTTTTTTTITVSEMKEPAYKTVRRAATDFMESHGDDFAPFVEGDFPTYLARMRDTAEWGGEPELMALARAYGVEIRVVQDGRTEEIGHGEKVMWLAYYRHGYGLGEHYNSLRRLP</sequence>
<evidence type="ECO:0000256" key="1">
    <source>
        <dbReference type="SAM" id="Coils"/>
    </source>
</evidence>
<organism evidence="4 5">
    <name type="scientific">Beauveria brongniartii RCEF 3172</name>
    <dbReference type="NCBI Taxonomy" id="1081107"/>
    <lineage>
        <taxon>Eukaryota</taxon>
        <taxon>Fungi</taxon>
        <taxon>Dikarya</taxon>
        <taxon>Ascomycota</taxon>
        <taxon>Pezizomycotina</taxon>
        <taxon>Sordariomycetes</taxon>
        <taxon>Hypocreomycetidae</taxon>
        <taxon>Hypocreales</taxon>
        <taxon>Cordycipitaceae</taxon>
        <taxon>Beauveria</taxon>
        <taxon>Beauveria brongniartii</taxon>
    </lineage>
</organism>
<dbReference type="EMBL" id="AZHA01000052">
    <property type="protein sequence ID" value="OAA34521.1"/>
    <property type="molecule type" value="Genomic_DNA"/>
</dbReference>
<name>A0A166WAM8_9HYPO</name>
<gene>
    <name evidence="4" type="ORF">BBO_09174</name>
</gene>
<dbReference type="OrthoDB" id="415023at2759"/>
<feature type="coiled-coil region" evidence="1">
    <location>
        <begin position="79"/>
        <end position="132"/>
    </location>
</feature>
<comment type="caution">
    <text evidence="4">The sequence shown here is derived from an EMBL/GenBank/DDBJ whole genome shotgun (WGS) entry which is preliminary data.</text>
</comment>
<protein>
    <submittedName>
        <fullName evidence="4">OTU domain-containing protein 6B</fullName>
    </submittedName>
</protein>
<evidence type="ECO:0000256" key="2">
    <source>
        <dbReference type="SAM" id="MobiDB-lite"/>
    </source>
</evidence>
<dbReference type="Gene3D" id="3.90.70.80">
    <property type="match status" value="1"/>
</dbReference>
<accession>A0A166WAM8</accession>
<dbReference type="Pfam" id="PF02338">
    <property type="entry name" value="OTU"/>
    <property type="match status" value="1"/>
</dbReference>
<keyword evidence="5" id="KW-1185">Reference proteome</keyword>
<dbReference type="InterPro" id="IPR049771">
    <property type="entry name" value="OTU2-like_OTU"/>
</dbReference>
<evidence type="ECO:0000313" key="5">
    <source>
        <dbReference type="Proteomes" id="UP000076863"/>
    </source>
</evidence>
<reference evidence="4 5" key="1">
    <citation type="journal article" date="2016" name="Genome Biol. Evol.">
        <title>Divergent and convergent evolution of fungal pathogenicity.</title>
        <authorList>
            <person name="Shang Y."/>
            <person name="Xiao G."/>
            <person name="Zheng P."/>
            <person name="Cen K."/>
            <person name="Zhan S."/>
            <person name="Wang C."/>
        </authorList>
    </citation>
    <scope>NUCLEOTIDE SEQUENCE [LARGE SCALE GENOMIC DNA]</scope>
    <source>
        <strain evidence="4 5">RCEF 3172</strain>
    </source>
</reference>
<feature type="domain" description="OTU" evidence="3">
    <location>
        <begin position="243"/>
        <end position="386"/>
    </location>
</feature>
<dbReference type="PANTHER" id="PTHR12419">
    <property type="entry name" value="OTU DOMAIN CONTAINING PROTEIN"/>
    <property type="match status" value="1"/>
</dbReference>
<evidence type="ECO:0000313" key="4">
    <source>
        <dbReference type="EMBL" id="OAA34521.1"/>
    </source>
</evidence>